<dbReference type="eggNOG" id="KOG2392">
    <property type="taxonomic scope" value="Eukaryota"/>
</dbReference>
<dbReference type="SUPFAM" id="SSF56574">
    <property type="entry name" value="Serpins"/>
    <property type="match status" value="1"/>
</dbReference>
<evidence type="ECO:0000313" key="9">
    <source>
        <dbReference type="EnsemblMetazoa" id="ADAC004025-PA"/>
    </source>
</evidence>
<reference evidence="9" key="4">
    <citation type="submission" date="2015-06" db="UniProtKB">
        <authorList>
            <consortium name="EnsemblMetazoa"/>
        </authorList>
    </citation>
    <scope>IDENTIFICATION</scope>
</reference>
<name>W5JMV8_ANODA</name>
<keyword evidence="3" id="KW-0722">Serine protease inhibitor</keyword>
<dbReference type="PANTHER" id="PTHR11461:SF211">
    <property type="entry name" value="GH10112P-RELATED"/>
    <property type="match status" value="1"/>
</dbReference>
<dbReference type="HOGENOM" id="CLU_543177_0_0_1"/>
<dbReference type="InterPro" id="IPR042178">
    <property type="entry name" value="Serpin_sf_1"/>
</dbReference>
<organism evidence="8">
    <name type="scientific">Anopheles darlingi</name>
    <name type="common">Mosquito</name>
    <dbReference type="NCBI Taxonomy" id="43151"/>
    <lineage>
        <taxon>Eukaryota</taxon>
        <taxon>Metazoa</taxon>
        <taxon>Ecdysozoa</taxon>
        <taxon>Arthropoda</taxon>
        <taxon>Hexapoda</taxon>
        <taxon>Insecta</taxon>
        <taxon>Pterygota</taxon>
        <taxon>Neoptera</taxon>
        <taxon>Endopterygota</taxon>
        <taxon>Diptera</taxon>
        <taxon>Nematocera</taxon>
        <taxon>Culicoidea</taxon>
        <taxon>Culicidae</taxon>
        <taxon>Anophelinae</taxon>
        <taxon>Anopheles</taxon>
    </lineage>
</organism>
<dbReference type="PROSITE" id="PS00284">
    <property type="entry name" value="SERPIN"/>
    <property type="match status" value="1"/>
</dbReference>
<dbReference type="Gene3D" id="2.30.39.10">
    <property type="entry name" value="Alpha-1-antitrypsin, domain 1"/>
    <property type="match status" value="1"/>
</dbReference>
<protein>
    <submittedName>
        <fullName evidence="8">Serine protease inhibitor</fullName>
    </submittedName>
</protein>
<dbReference type="CDD" id="cd00172">
    <property type="entry name" value="serpin"/>
    <property type="match status" value="1"/>
</dbReference>
<dbReference type="Gene3D" id="3.30.497.10">
    <property type="entry name" value="Antithrombin, subunit I, domain 2"/>
    <property type="match status" value="1"/>
</dbReference>
<keyword evidence="6" id="KW-0732">Signal</keyword>
<proteinExistence type="inferred from homology"/>
<dbReference type="EMBL" id="ADMH02001062">
    <property type="protein sequence ID" value="ETN64235.1"/>
    <property type="molecule type" value="Genomic_DNA"/>
</dbReference>
<dbReference type="VEuPathDB" id="VectorBase:ADAR2_003677"/>
<dbReference type="GO" id="GO:0004867">
    <property type="term" value="F:serine-type endopeptidase inhibitor activity"/>
    <property type="evidence" value="ECO:0007669"/>
    <property type="project" value="UniProtKB-KW"/>
</dbReference>
<dbReference type="InterPro" id="IPR042185">
    <property type="entry name" value="Serpin_sf_2"/>
</dbReference>
<keyword evidence="10" id="KW-1185">Reference proteome</keyword>
<evidence type="ECO:0000313" key="8">
    <source>
        <dbReference type="EMBL" id="ETN64235.1"/>
    </source>
</evidence>
<dbReference type="GO" id="GO:0005615">
    <property type="term" value="C:extracellular space"/>
    <property type="evidence" value="ECO:0007669"/>
    <property type="project" value="InterPro"/>
</dbReference>
<feature type="signal peptide" evidence="6">
    <location>
        <begin position="1"/>
        <end position="32"/>
    </location>
</feature>
<evidence type="ECO:0000259" key="7">
    <source>
        <dbReference type="SMART" id="SM00093"/>
    </source>
</evidence>
<feature type="region of interest" description="Disordered" evidence="5">
    <location>
        <begin position="87"/>
        <end position="129"/>
    </location>
</feature>
<dbReference type="InterPro" id="IPR023796">
    <property type="entry name" value="Serpin_dom"/>
</dbReference>
<dbReference type="InterPro" id="IPR000215">
    <property type="entry name" value="Serpin_fam"/>
</dbReference>
<feature type="compositionally biased region" description="Polar residues" evidence="5">
    <location>
        <begin position="101"/>
        <end position="124"/>
    </location>
</feature>
<accession>W5JMV8</accession>
<sequence>MDFHLASGNRNRWRSGLLCATTVCILLQTGNCSPQQQGIGSLDVNAFFNPPNSQSPYYPPQNFYINGAHEVLKSRVDVSENIHFPAQETNQPQHQPDPLPSRNQPLSATAQRGQLQAFRQQTDRPNGAGGSGALKFAWSMLKAVLLPQSGNSVICPILPQTLLASLNDVASPQARRELQSALFASPDELKPLIQTQLKAVNRSSENLLDYAMTYITGKDLTINREVREKAMQDGVEFQNVDFRNAQAAAATANQWVSTKTRGVIREILSPVSLDGSTRLVMASVIYFKGKWKYQFTQTKNEPFFARPNQSPVQVPMMYQFNKFRTGEIALPGNDGIRWLELPYEGTNGLSMVVMLPQAPYQLERSINQMGEAHLNEIMEDINVPRAVTKVHLRLPRFEVYSSVTLVPTLKNLGLREIFLNNQALRGLSNEPLVVDDVTQRTFISVDEEGTTATSAASLSFVALSAAPPPVTINFTVDQPFVVMIVDKINRYPMFVAKVELPA</sequence>
<evidence type="ECO:0000256" key="3">
    <source>
        <dbReference type="ARBA" id="ARBA00022900"/>
    </source>
</evidence>
<feature type="domain" description="Serpin" evidence="7">
    <location>
        <begin position="138"/>
        <end position="501"/>
    </location>
</feature>
<evidence type="ECO:0000256" key="4">
    <source>
        <dbReference type="RuleBase" id="RU000411"/>
    </source>
</evidence>
<evidence type="ECO:0000256" key="5">
    <source>
        <dbReference type="SAM" id="MobiDB-lite"/>
    </source>
</evidence>
<evidence type="ECO:0000256" key="2">
    <source>
        <dbReference type="ARBA" id="ARBA00022690"/>
    </source>
</evidence>
<dbReference type="AlphaFoldDB" id="W5JMV8"/>
<dbReference type="InterPro" id="IPR023795">
    <property type="entry name" value="Serpin_CS"/>
</dbReference>
<dbReference type="SMART" id="SM00093">
    <property type="entry name" value="SERPIN"/>
    <property type="match status" value="1"/>
</dbReference>
<evidence type="ECO:0000256" key="6">
    <source>
        <dbReference type="SAM" id="SignalP"/>
    </source>
</evidence>
<reference evidence="8" key="2">
    <citation type="submission" date="2010-05" db="EMBL/GenBank/DDBJ databases">
        <authorList>
            <person name="Almeida L.G."/>
            <person name="Nicolas M.F."/>
            <person name="Souza R.C."/>
            <person name="Vasconcelos A.T.R."/>
        </authorList>
    </citation>
    <scope>NUCLEOTIDE SEQUENCE</scope>
</reference>
<evidence type="ECO:0000256" key="1">
    <source>
        <dbReference type="ARBA" id="ARBA00009500"/>
    </source>
</evidence>
<comment type="similarity">
    <text evidence="1 4">Belongs to the serpin family.</text>
</comment>
<keyword evidence="2" id="KW-0646">Protease inhibitor</keyword>
<reference evidence="8 10" key="1">
    <citation type="journal article" date="2010" name="BMC Genomics">
        <title>Combination of measures distinguishes pre-miRNAs from other stem-loops in the genome of the newly sequenced Anopheles darlingi.</title>
        <authorList>
            <person name="Mendes N.D."/>
            <person name="Freitas A.T."/>
            <person name="Vasconcelos A.T."/>
            <person name="Sagot M.F."/>
        </authorList>
    </citation>
    <scope>NUCLEOTIDE SEQUENCE</scope>
</reference>
<reference evidence="8" key="3">
    <citation type="journal article" date="2013" name="Nucleic Acids Res.">
        <title>The genome of Anopheles darlingi, the main neotropical malaria vector.</title>
        <authorList>
            <person name="Marinotti O."/>
            <person name="Cerqueira G.C."/>
            <person name="de Almeida L.G."/>
            <person name="Ferro M.I."/>
            <person name="Loreto E.L."/>
            <person name="Zaha A."/>
            <person name="Teixeira S.M."/>
            <person name="Wespiser A.R."/>
            <person name="Almeida E Silva A."/>
            <person name="Schlindwein A.D."/>
            <person name="Pacheco A.C."/>
            <person name="Silva A.L."/>
            <person name="Graveley B.R."/>
            <person name="Walenz B.P."/>
            <person name="Lima Bde A."/>
            <person name="Ribeiro C.A."/>
            <person name="Nunes-Silva C.G."/>
            <person name="de Carvalho C.R."/>
            <person name="Soares C.M."/>
            <person name="de Menezes C.B."/>
            <person name="Matiolli C."/>
            <person name="Caffrey D."/>
            <person name="Araujo D.A."/>
            <person name="de Oliveira D.M."/>
            <person name="Golenbock D."/>
            <person name="Grisard E.C."/>
            <person name="Fantinatti-Garboggini F."/>
            <person name="de Carvalho F.M."/>
            <person name="Barcellos F.G."/>
            <person name="Prosdocimi F."/>
            <person name="May G."/>
            <person name="Azevedo Junior G.M."/>
            <person name="Guimaraes G.M."/>
            <person name="Goldman G.H."/>
            <person name="Padilha I.Q."/>
            <person name="Batista Jda S."/>
            <person name="Ferro J.A."/>
            <person name="Ribeiro J.M."/>
            <person name="Fietto J.L."/>
            <person name="Dabbas K.M."/>
            <person name="Cerdeira L."/>
            <person name="Agnez-Lima L.F."/>
            <person name="Brocchi M."/>
            <person name="de Carvalho M.O."/>
            <person name="Teixeira Mde M."/>
            <person name="Diniz Maia Mde M."/>
            <person name="Goldman M.H."/>
            <person name="Cruz Schneider M.P."/>
            <person name="Felipe M.S."/>
            <person name="Hungria M."/>
            <person name="Nicolas M.F."/>
            <person name="Pereira M."/>
            <person name="Montes M.A."/>
            <person name="Cantao M.E."/>
            <person name="Vincentz M."/>
            <person name="Rafael M.S."/>
            <person name="Silverman N."/>
            <person name="Stoco P.H."/>
            <person name="Souza R.C."/>
            <person name="Vicentini R."/>
            <person name="Gazzinelli R.T."/>
            <person name="Neves Rde O."/>
            <person name="Silva R."/>
            <person name="Astolfi-Filho S."/>
            <person name="Maciel T.E."/>
            <person name="Urmenyi T.P."/>
            <person name="Tadei W.P."/>
            <person name="Camargo E.P."/>
            <person name="de Vasconcelos A.T."/>
        </authorList>
    </citation>
    <scope>NUCLEOTIDE SEQUENCE</scope>
</reference>
<feature type="chain" id="PRO_5014109513" evidence="6">
    <location>
        <begin position="33"/>
        <end position="502"/>
    </location>
</feature>
<dbReference type="STRING" id="43151.W5JMV8"/>
<dbReference type="OMA" id="GMRWVEL"/>
<dbReference type="Pfam" id="PF00079">
    <property type="entry name" value="Serpin"/>
    <property type="match status" value="1"/>
</dbReference>
<dbReference type="Proteomes" id="UP000000673">
    <property type="component" value="Unassembled WGS sequence"/>
</dbReference>
<dbReference type="VEuPathDB" id="VectorBase:ADAC004025"/>
<dbReference type="InterPro" id="IPR036186">
    <property type="entry name" value="Serpin_sf"/>
</dbReference>
<evidence type="ECO:0000313" key="10">
    <source>
        <dbReference type="Proteomes" id="UP000000673"/>
    </source>
</evidence>
<gene>
    <name evidence="8" type="ORF">AND_004025</name>
</gene>
<dbReference type="EnsemblMetazoa" id="ADAC004025-RA">
    <property type="protein sequence ID" value="ADAC004025-PA"/>
    <property type="gene ID" value="ADAC004025"/>
</dbReference>
<dbReference type="PANTHER" id="PTHR11461">
    <property type="entry name" value="SERINE PROTEASE INHIBITOR, SERPIN"/>
    <property type="match status" value="1"/>
</dbReference>